<dbReference type="InterPro" id="IPR020097">
    <property type="entry name" value="PsdUridine_synth_TruA_a/b_dom"/>
</dbReference>
<dbReference type="GO" id="GO:0003723">
    <property type="term" value="F:RNA binding"/>
    <property type="evidence" value="ECO:0007669"/>
    <property type="project" value="InterPro"/>
</dbReference>
<dbReference type="InterPro" id="IPR001406">
    <property type="entry name" value="PsdUridine_synth_TruA"/>
</dbReference>
<protein>
    <submittedName>
        <fullName evidence="5">Unannotated protein</fullName>
    </submittedName>
</protein>
<reference evidence="5" key="1">
    <citation type="submission" date="2020-05" db="EMBL/GenBank/DDBJ databases">
        <authorList>
            <person name="Chiriac C."/>
            <person name="Salcher M."/>
            <person name="Ghai R."/>
            <person name="Kavagutti S V."/>
        </authorList>
    </citation>
    <scope>NUCLEOTIDE SEQUENCE</scope>
</reference>
<keyword evidence="3" id="KW-0413">Isomerase</keyword>
<dbReference type="EMBL" id="CAEZXQ010000055">
    <property type="protein sequence ID" value="CAB4692287.1"/>
    <property type="molecule type" value="Genomic_DNA"/>
</dbReference>
<dbReference type="Gene3D" id="3.30.70.580">
    <property type="entry name" value="Pseudouridine synthase I, catalytic domain, N-terminal subdomain"/>
    <property type="match status" value="1"/>
</dbReference>
<feature type="domain" description="Pseudouridine synthase I TruA alpha/beta" evidence="4">
    <location>
        <begin position="21"/>
        <end position="114"/>
    </location>
</feature>
<dbReference type="NCBIfam" id="TIGR00071">
    <property type="entry name" value="hisT_truA"/>
    <property type="match status" value="1"/>
</dbReference>
<dbReference type="Pfam" id="PF01416">
    <property type="entry name" value="PseudoU_synth_1"/>
    <property type="match status" value="2"/>
</dbReference>
<evidence type="ECO:0000259" key="4">
    <source>
        <dbReference type="Pfam" id="PF01416"/>
    </source>
</evidence>
<sequence length="282" mass="32207">MTKPTLNPKSGFSRLRVDLTYDGTNFSGWAKQPNLRTVQEEIEKAITTFTRVQAATIVAGRTDAGVHAKHQVIHLDLPENTNIENLVFRLNQILDKDVRILSAAWAEVNFHARFTPISRTYQYKIIDAGKVTAPLNRYDSAEWFRPLDIELMNAGSKLLLGEHDFFAFCKFREGGSTVKNLMKFDWHRDENGVVIGEVKADSFRYNMVRNLVGAAVCVGEGRFKPEWMLKTLQDKVRISDSYVFPAKGLTLISIEYPPADQYLSNYEKYLQSEDLTIEEVDF</sequence>
<evidence type="ECO:0000256" key="1">
    <source>
        <dbReference type="ARBA" id="ARBA00009375"/>
    </source>
</evidence>
<dbReference type="PANTHER" id="PTHR11142:SF0">
    <property type="entry name" value="TRNA PSEUDOURIDINE SYNTHASE-LIKE 1"/>
    <property type="match status" value="1"/>
</dbReference>
<evidence type="ECO:0000256" key="3">
    <source>
        <dbReference type="ARBA" id="ARBA00023235"/>
    </source>
</evidence>
<feature type="domain" description="Pseudouridine synthase I TruA alpha/beta" evidence="4">
    <location>
        <begin position="157"/>
        <end position="257"/>
    </location>
</feature>
<dbReference type="SUPFAM" id="SSF55120">
    <property type="entry name" value="Pseudouridine synthase"/>
    <property type="match status" value="1"/>
</dbReference>
<dbReference type="PIRSF" id="PIRSF001430">
    <property type="entry name" value="tRNA_psdUrid_synth"/>
    <property type="match status" value="1"/>
</dbReference>
<dbReference type="HAMAP" id="MF_00171">
    <property type="entry name" value="TruA"/>
    <property type="match status" value="1"/>
</dbReference>
<evidence type="ECO:0000256" key="2">
    <source>
        <dbReference type="ARBA" id="ARBA00022694"/>
    </source>
</evidence>
<dbReference type="FunFam" id="3.30.70.580:FF:000001">
    <property type="entry name" value="tRNA pseudouridine synthase A"/>
    <property type="match status" value="1"/>
</dbReference>
<name>A0A6J6P0X9_9ZZZZ</name>
<evidence type="ECO:0000313" key="5">
    <source>
        <dbReference type="EMBL" id="CAB4692287.1"/>
    </source>
</evidence>
<dbReference type="InterPro" id="IPR020103">
    <property type="entry name" value="PsdUridine_synth_cat_dom_sf"/>
</dbReference>
<accession>A0A6J6P0X9</accession>
<dbReference type="InterPro" id="IPR020094">
    <property type="entry name" value="TruA/RsuA/RluB/E/F_N"/>
</dbReference>
<keyword evidence="2" id="KW-0819">tRNA processing</keyword>
<dbReference type="Gene3D" id="3.30.70.660">
    <property type="entry name" value="Pseudouridine synthase I, catalytic domain, C-terminal subdomain"/>
    <property type="match status" value="1"/>
</dbReference>
<organism evidence="5">
    <name type="scientific">freshwater metagenome</name>
    <dbReference type="NCBI Taxonomy" id="449393"/>
    <lineage>
        <taxon>unclassified sequences</taxon>
        <taxon>metagenomes</taxon>
        <taxon>ecological metagenomes</taxon>
    </lineage>
</organism>
<gene>
    <name evidence="5" type="ORF">UFOPK2576_00493</name>
</gene>
<dbReference type="GO" id="GO:0009982">
    <property type="term" value="F:pseudouridine synthase activity"/>
    <property type="evidence" value="ECO:0007669"/>
    <property type="project" value="InterPro"/>
</dbReference>
<comment type="similarity">
    <text evidence="1">Belongs to the tRNA pseudouridine synthase TruA family.</text>
</comment>
<dbReference type="CDD" id="cd02570">
    <property type="entry name" value="PseudoU_synth_EcTruA"/>
    <property type="match status" value="1"/>
</dbReference>
<dbReference type="AlphaFoldDB" id="A0A6J6P0X9"/>
<dbReference type="GO" id="GO:0031119">
    <property type="term" value="P:tRNA pseudouridine synthesis"/>
    <property type="evidence" value="ECO:0007669"/>
    <property type="project" value="TreeGrafter"/>
</dbReference>
<proteinExistence type="inferred from homology"/>
<dbReference type="PANTHER" id="PTHR11142">
    <property type="entry name" value="PSEUDOURIDYLATE SYNTHASE"/>
    <property type="match status" value="1"/>
</dbReference>
<dbReference type="InterPro" id="IPR020095">
    <property type="entry name" value="PsdUridine_synth_TruA_C"/>
</dbReference>